<evidence type="ECO:0000256" key="3">
    <source>
        <dbReference type="ARBA" id="ARBA00022741"/>
    </source>
</evidence>
<dbReference type="Pfam" id="PF00749">
    <property type="entry name" value="tRNA-synt_1c"/>
    <property type="match status" value="2"/>
</dbReference>
<sequence>MTGRFAPTPSGRMHIGNVYAMLAAWLSARSRGEHMLLRIEDVDKPRVIAGADQLMMDDLRWLGLDWDNAEPLYQSRNTERYIYALECLRSVQWGDASDVAARLPADAARTSGSGLHDSCKRPQRDMHDAEDVSQNLPRNTDDVSHIVSQLLPDGVCAEGPQASDVLYPCFCSRADIRAASAPNEGDGFMVYPGTCRRLLREHPDEVRERLARGDRHSLRIAMPEKKLAPMMHGIALSAPAKPAAAMPVMPMTAGDVPATGIAAATAGGPVDREADCGGFGGNRHDEGQPLGGDGIRGVTAMFDDAVYGPQTYDLPHDIGDSVIRRADGLFGYQLVVVVDDLDMGVDDIVRGRDLLRSTALQMWIRHCLLAGGFKPEWNANGRGLGASSAPDENSPRCETATCPIHANDGIPAAMSSVFRPGTLGMASAGHWPSPSAPAYVHLPLIDNAAGRRLAKRERSLDMGALRARGVDPEQIIGYCAWLLRVRPTPEPCTAAELVPDFSWAPLRATHPDRALDPTDSATPAWLAEALSA</sequence>
<dbReference type="RefSeq" id="WP_420807293.1">
    <property type="nucleotide sequence ID" value="NZ_MWWW01000011.1"/>
</dbReference>
<dbReference type="AlphaFoldDB" id="A0A261FL07"/>
<dbReference type="PRINTS" id="PR00987">
    <property type="entry name" value="TRNASYNTHGLU"/>
</dbReference>
<dbReference type="InterPro" id="IPR014729">
    <property type="entry name" value="Rossmann-like_a/b/a_fold"/>
</dbReference>
<keyword evidence="4" id="KW-0862">Zinc</keyword>
<dbReference type="GO" id="GO:0005524">
    <property type="term" value="F:ATP binding"/>
    <property type="evidence" value="ECO:0007669"/>
    <property type="project" value="UniProtKB-KW"/>
</dbReference>
<dbReference type="InterPro" id="IPR000924">
    <property type="entry name" value="Glu/Gln-tRNA-synth"/>
</dbReference>
<dbReference type="GO" id="GO:0004818">
    <property type="term" value="F:glutamate-tRNA ligase activity"/>
    <property type="evidence" value="ECO:0007669"/>
    <property type="project" value="TreeGrafter"/>
</dbReference>
<accession>A0A261FL07</accession>
<keyword evidence="7" id="KW-0648">Protein biosynthesis</keyword>
<comment type="similarity">
    <text evidence="7">Belongs to the class-I aminoacyl-tRNA synthetase family.</text>
</comment>
<dbReference type="GO" id="GO:0005829">
    <property type="term" value="C:cytosol"/>
    <property type="evidence" value="ECO:0007669"/>
    <property type="project" value="TreeGrafter"/>
</dbReference>
<feature type="domain" description="Glutamyl/glutaminyl-tRNA synthetase class Ib catalytic" evidence="9">
    <location>
        <begin position="3"/>
        <end position="82"/>
    </location>
</feature>
<keyword evidence="1 7" id="KW-0436">Ligase</keyword>
<evidence type="ECO:0000256" key="8">
    <source>
        <dbReference type="SAM" id="MobiDB-lite"/>
    </source>
</evidence>
<feature type="region of interest" description="Disordered" evidence="8">
    <location>
        <begin position="111"/>
        <end position="139"/>
    </location>
</feature>
<evidence type="ECO:0000256" key="5">
    <source>
        <dbReference type="ARBA" id="ARBA00022840"/>
    </source>
</evidence>
<evidence type="ECO:0000256" key="4">
    <source>
        <dbReference type="ARBA" id="ARBA00022833"/>
    </source>
</evidence>
<reference evidence="10 11" key="1">
    <citation type="journal article" date="2017" name="BMC Genomics">
        <title>Comparative genomic and phylogenomic analyses of the Bifidobacteriaceae family.</title>
        <authorList>
            <person name="Lugli G.A."/>
            <person name="Milani C."/>
            <person name="Turroni F."/>
            <person name="Duranti S."/>
            <person name="Mancabelli L."/>
            <person name="Mangifesta M."/>
            <person name="Ferrario C."/>
            <person name="Modesto M."/>
            <person name="Mattarelli P."/>
            <person name="Jiri K."/>
            <person name="van Sinderen D."/>
            <person name="Ventura M."/>
        </authorList>
    </citation>
    <scope>NUCLEOTIDE SEQUENCE [LARGE SCALE GENOMIC DNA]</scope>
    <source>
        <strain evidence="10 11">DSM 100196</strain>
    </source>
</reference>
<organism evidence="10 11">
    <name type="scientific">Bifidobacterium myosotis</name>
    <dbReference type="NCBI Taxonomy" id="1630166"/>
    <lineage>
        <taxon>Bacteria</taxon>
        <taxon>Bacillati</taxon>
        <taxon>Actinomycetota</taxon>
        <taxon>Actinomycetes</taxon>
        <taxon>Bifidobacteriales</taxon>
        <taxon>Bifidobacteriaceae</taxon>
        <taxon>Bifidobacterium</taxon>
    </lineage>
</organism>
<evidence type="ECO:0000256" key="6">
    <source>
        <dbReference type="ARBA" id="ARBA00023146"/>
    </source>
</evidence>
<dbReference type="GO" id="GO:0006424">
    <property type="term" value="P:glutamyl-tRNA aminoacylation"/>
    <property type="evidence" value="ECO:0007669"/>
    <property type="project" value="TreeGrafter"/>
</dbReference>
<proteinExistence type="inferred from homology"/>
<keyword evidence="3 7" id="KW-0547">Nucleotide-binding</keyword>
<feature type="domain" description="Glutamyl/glutaminyl-tRNA synthetase class Ib catalytic" evidence="9">
    <location>
        <begin position="300"/>
        <end position="368"/>
    </location>
</feature>
<comment type="caution">
    <text evidence="10">The sequence shown here is derived from an EMBL/GenBank/DDBJ whole genome shotgun (WGS) entry which is preliminary data.</text>
</comment>
<dbReference type="EMBL" id="MWWW01000011">
    <property type="protein sequence ID" value="OZG59862.1"/>
    <property type="molecule type" value="Genomic_DNA"/>
</dbReference>
<evidence type="ECO:0000313" key="10">
    <source>
        <dbReference type="EMBL" id="OZG59862.1"/>
    </source>
</evidence>
<feature type="compositionally biased region" description="Basic and acidic residues" evidence="8">
    <location>
        <begin position="117"/>
        <end position="130"/>
    </location>
</feature>
<gene>
    <name evidence="10" type="ORF">BMYO_1096</name>
</gene>
<dbReference type="Gene3D" id="3.40.50.620">
    <property type="entry name" value="HUPs"/>
    <property type="match status" value="4"/>
</dbReference>
<keyword evidence="5 7" id="KW-0067">ATP-binding</keyword>
<dbReference type="InterPro" id="IPR049940">
    <property type="entry name" value="GluQ/Sye"/>
</dbReference>
<evidence type="ECO:0000256" key="2">
    <source>
        <dbReference type="ARBA" id="ARBA00022723"/>
    </source>
</evidence>
<evidence type="ECO:0000259" key="9">
    <source>
        <dbReference type="Pfam" id="PF00749"/>
    </source>
</evidence>
<dbReference type="PANTHER" id="PTHR43311">
    <property type="entry name" value="GLUTAMATE--TRNA LIGASE"/>
    <property type="match status" value="1"/>
</dbReference>
<dbReference type="Proteomes" id="UP000216871">
    <property type="component" value="Unassembled WGS sequence"/>
</dbReference>
<keyword evidence="2" id="KW-0479">Metal-binding</keyword>
<evidence type="ECO:0000256" key="1">
    <source>
        <dbReference type="ARBA" id="ARBA00022598"/>
    </source>
</evidence>
<keyword evidence="6 7" id="KW-0030">Aminoacyl-tRNA synthetase</keyword>
<dbReference type="PROSITE" id="PS00178">
    <property type="entry name" value="AA_TRNA_LIGASE_I"/>
    <property type="match status" value="1"/>
</dbReference>
<evidence type="ECO:0000256" key="7">
    <source>
        <dbReference type="RuleBase" id="RU363037"/>
    </source>
</evidence>
<dbReference type="InterPro" id="IPR020058">
    <property type="entry name" value="Glu/Gln-tRNA-synth_Ib_cat-dom"/>
</dbReference>
<dbReference type="PANTHER" id="PTHR43311:SF1">
    <property type="entry name" value="GLUTAMYL-Q TRNA(ASP) SYNTHETASE"/>
    <property type="match status" value="1"/>
</dbReference>
<dbReference type="SUPFAM" id="SSF52374">
    <property type="entry name" value="Nucleotidylyl transferase"/>
    <property type="match status" value="3"/>
</dbReference>
<dbReference type="InterPro" id="IPR001412">
    <property type="entry name" value="aa-tRNA-synth_I_CS"/>
</dbReference>
<protein>
    <submittedName>
        <fullName evidence="10">Glutamyl-Q tRNA(Asp) ligase</fullName>
    </submittedName>
</protein>
<evidence type="ECO:0000313" key="11">
    <source>
        <dbReference type="Proteomes" id="UP000216871"/>
    </source>
</evidence>
<name>A0A261FL07_9BIFI</name>
<keyword evidence="11" id="KW-1185">Reference proteome</keyword>